<dbReference type="SUPFAM" id="SSF56496">
    <property type="entry name" value="Fibrinogen C-terminal domain-like"/>
    <property type="match status" value="2"/>
</dbReference>
<dbReference type="FunFam" id="3.90.215.10:FF:000001">
    <property type="entry name" value="Tenascin isoform 1"/>
    <property type="match status" value="2"/>
</dbReference>
<feature type="signal peptide" evidence="3">
    <location>
        <begin position="1"/>
        <end position="20"/>
    </location>
</feature>
<dbReference type="InterPro" id="IPR020837">
    <property type="entry name" value="Fibrinogen_CS"/>
</dbReference>
<dbReference type="OrthoDB" id="6145874at2759"/>
<gene>
    <name evidence="5" type="primary">ANGPT2</name>
    <name evidence="5" type="ORF">BLAG_LOCUS3670</name>
</gene>
<evidence type="ECO:0000256" key="1">
    <source>
        <dbReference type="ARBA" id="ARBA00023157"/>
    </source>
</evidence>
<feature type="domain" description="Fibrinogen C-terminal" evidence="4">
    <location>
        <begin position="360"/>
        <end position="582"/>
    </location>
</feature>
<reference evidence="5" key="1">
    <citation type="submission" date="2022-01" db="EMBL/GenBank/DDBJ databases">
        <authorList>
            <person name="Braso-Vives M."/>
        </authorList>
    </citation>
    <scope>NUCLEOTIDE SEQUENCE</scope>
</reference>
<protein>
    <submittedName>
        <fullName evidence="5">ANGPT2 protein</fullName>
    </submittedName>
</protein>
<feature type="domain" description="Fibrinogen C-terminal" evidence="4">
    <location>
        <begin position="113"/>
        <end position="328"/>
    </location>
</feature>
<dbReference type="Proteomes" id="UP000838412">
    <property type="component" value="Chromosome 11"/>
</dbReference>
<keyword evidence="6" id="KW-1185">Reference proteome</keyword>
<feature type="region of interest" description="Disordered" evidence="2">
    <location>
        <begin position="95"/>
        <end position="117"/>
    </location>
</feature>
<feature type="chain" id="PRO_5035463550" evidence="3">
    <location>
        <begin position="21"/>
        <end position="582"/>
    </location>
</feature>
<name>A0A8J9VG98_BRALA</name>
<evidence type="ECO:0000256" key="2">
    <source>
        <dbReference type="SAM" id="MobiDB-lite"/>
    </source>
</evidence>
<dbReference type="PANTHER" id="PTHR19143">
    <property type="entry name" value="FIBRINOGEN/TENASCIN/ANGIOPOEITIN"/>
    <property type="match status" value="1"/>
</dbReference>
<keyword evidence="1" id="KW-1015">Disulfide bond</keyword>
<feature type="compositionally biased region" description="Low complexity" evidence="2">
    <location>
        <begin position="98"/>
        <end position="117"/>
    </location>
</feature>
<dbReference type="PROSITE" id="PS51406">
    <property type="entry name" value="FIBRINOGEN_C_2"/>
    <property type="match status" value="2"/>
</dbReference>
<dbReference type="CDD" id="cd00087">
    <property type="entry name" value="FReD"/>
    <property type="match status" value="2"/>
</dbReference>
<dbReference type="EMBL" id="OV696696">
    <property type="protein sequence ID" value="CAH1239335.1"/>
    <property type="molecule type" value="Genomic_DNA"/>
</dbReference>
<dbReference type="GO" id="GO:0005615">
    <property type="term" value="C:extracellular space"/>
    <property type="evidence" value="ECO:0007669"/>
    <property type="project" value="TreeGrafter"/>
</dbReference>
<evidence type="ECO:0000256" key="3">
    <source>
        <dbReference type="SAM" id="SignalP"/>
    </source>
</evidence>
<dbReference type="SMART" id="SM00186">
    <property type="entry name" value="FBG"/>
    <property type="match status" value="2"/>
</dbReference>
<dbReference type="PROSITE" id="PS00514">
    <property type="entry name" value="FIBRINOGEN_C_1"/>
    <property type="match status" value="2"/>
</dbReference>
<sequence>MANVLLLAVFLLSGSFPAGAQDSSDVISTTSTVALEQQLAESNEETGRLKNQVDRLSSMMETLLSRVDILSAELSEEKVRSAQLEHNLTQELQELESRLQTQSSRTESTTEAPVATTPPADCAAFKASGQTTSGVYTLGSGVQAYCDMDTAGGGWTVIQRRQDGSVPFNRTWEEYKQGFGNKNGDYWLGNENIHLLTNKRSYWLRIDFQDWHDRKAFAEYSTFRVSGELDGYRLYISGFSGNARDSMDNNGGRFSTLDSDNDVSSIHCSQQYGQGGWWFRSCGNSYLNGPYLGNCGNSCPLSRGVMWYGWRGASYSLKSVSMKIREETDRIKVDRLSSMVGTLQSKQSDLTSRVDNLAGRLQSILPADCTGYEGFGQTTSGVYTLGSGVEAYCDMDTAGGGWTVIQRRQDGSVPFNRTWEEYKQGFGDKNGEYWLGNENIHLLTSLKNFTLRIDLEDWEGNQKFAEYSTFRVSGESDQYRLDIGGYSGSAGDCMTHGLNSNNGQKFSTVDRDNDNVRGVHCSQEYGGQGGWWFGSCGYSVLNGRYLGNCQGSCSDSQGVMWFDWRGFRYSLMKSVSMKIRPS</sequence>
<evidence type="ECO:0000313" key="5">
    <source>
        <dbReference type="EMBL" id="CAH1239335.1"/>
    </source>
</evidence>
<dbReference type="PANTHER" id="PTHR19143:SF458">
    <property type="entry name" value="FIBRINOGEN C-TERMINAL DOMAIN-CONTAINING PROTEIN-RELATED"/>
    <property type="match status" value="1"/>
</dbReference>
<dbReference type="Pfam" id="PF00147">
    <property type="entry name" value="Fibrinogen_C"/>
    <property type="match status" value="2"/>
</dbReference>
<dbReference type="AlphaFoldDB" id="A0A8J9VG98"/>
<dbReference type="NCBIfam" id="NF040941">
    <property type="entry name" value="GGGWT_bact"/>
    <property type="match status" value="1"/>
</dbReference>
<organism evidence="5 6">
    <name type="scientific">Branchiostoma lanceolatum</name>
    <name type="common">Common lancelet</name>
    <name type="synonym">Amphioxus lanceolatum</name>
    <dbReference type="NCBI Taxonomy" id="7740"/>
    <lineage>
        <taxon>Eukaryota</taxon>
        <taxon>Metazoa</taxon>
        <taxon>Chordata</taxon>
        <taxon>Cephalochordata</taxon>
        <taxon>Leptocardii</taxon>
        <taxon>Amphioxiformes</taxon>
        <taxon>Branchiostomatidae</taxon>
        <taxon>Branchiostoma</taxon>
    </lineage>
</organism>
<evidence type="ECO:0000259" key="4">
    <source>
        <dbReference type="PROSITE" id="PS51406"/>
    </source>
</evidence>
<dbReference type="InterPro" id="IPR002181">
    <property type="entry name" value="Fibrinogen_a/b/g_C_dom"/>
</dbReference>
<accession>A0A8J9VG98</accession>
<keyword evidence="3" id="KW-0732">Signal</keyword>
<evidence type="ECO:0000313" key="6">
    <source>
        <dbReference type="Proteomes" id="UP000838412"/>
    </source>
</evidence>
<dbReference type="InterPro" id="IPR050373">
    <property type="entry name" value="Fibrinogen_C-term_domain"/>
</dbReference>
<proteinExistence type="predicted"/>
<dbReference type="Gene3D" id="3.90.215.10">
    <property type="entry name" value="Gamma Fibrinogen, chain A, domain 1"/>
    <property type="match status" value="2"/>
</dbReference>
<dbReference type="InterPro" id="IPR014716">
    <property type="entry name" value="Fibrinogen_a/b/g_C_1"/>
</dbReference>
<dbReference type="InterPro" id="IPR036056">
    <property type="entry name" value="Fibrinogen-like_C"/>
</dbReference>